<protein>
    <submittedName>
        <fullName evidence="2">Uncharacterized protein</fullName>
    </submittedName>
</protein>
<keyword evidence="3" id="KW-1185">Reference proteome</keyword>
<evidence type="ECO:0000313" key="3">
    <source>
        <dbReference type="Proteomes" id="UP000509510"/>
    </source>
</evidence>
<dbReference type="RefSeq" id="XP_035345610.1">
    <property type="nucleotide sequence ID" value="XM_035489717.1"/>
</dbReference>
<feature type="compositionally biased region" description="Polar residues" evidence="1">
    <location>
        <begin position="16"/>
        <end position="32"/>
    </location>
</feature>
<proteinExistence type="predicted"/>
<name>A0A7H8QZC1_TALRU</name>
<dbReference type="OrthoDB" id="10460462at2759"/>
<sequence>MAPRKMVGMPKRGEKFTSQNPLNLTPEYNNGQDAPRPVSSETVTPNRVPLLTIEEYIRANPHPVRDLHSSRLSCTDAQTLAYKRQLNDCHDAVIALLQGNLCAFNMYSRYEDGQIHKGKILATLVIHVGPGAKYDWATIKRGIEQKFEGLGALFKDGWELMHVDFEVTS</sequence>
<evidence type="ECO:0000313" key="2">
    <source>
        <dbReference type="EMBL" id="QKX59432.1"/>
    </source>
</evidence>
<feature type="region of interest" description="Disordered" evidence="1">
    <location>
        <begin position="1"/>
        <end position="45"/>
    </location>
</feature>
<dbReference type="GeneID" id="55994061"/>
<evidence type="ECO:0000256" key="1">
    <source>
        <dbReference type="SAM" id="MobiDB-lite"/>
    </source>
</evidence>
<accession>A0A7H8QZC1</accession>
<dbReference type="EMBL" id="CP055900">
    <property type="protein sequence ID" value="QKX59432.1"/>
    <property type="molecule type" value="Genomic_DNA"/>
</dbReference>
<dbReference type="KEGG" id="trg:TRUGW13939_06566"/>
<dbReference type="Proteomes" id="UP000509510">
    <property type="component" value="Chromosome III"/>
</dbReference>
<dbReference type="AlphaFoldDB" id="A0A7H8QZC1"/>
<gene>
    <name evidence="2" type="ORF">TRUGW13939_06566</name>
</gene>
<reference evidence="3" key="1">
    <citation type="submission" date="2020-06" db="EMBL/GenBank/DDBJ databases">
        <title>A chromosome-scale genome assembly of Talaromyces rugulosus W13939.</title>
        <authorList>
            <person name="Wang B."/>
            <person name="Guo L."/>
            <person name="Ye K."/>
            <person name="Wang L."/>
        </authorList>
    </citation>
    <scope>NUCLEOTIDE SEQUENCE [LARGE SCALE GENOMIC DNA]</scope>
    <source>
        <strain evidence="3">W13939</strain>
    </source>
</reference>
<organism evidence="2 3">
    <name type="scientific">Talaromyces rugulosus</name>
    <name type="common">Penicillium rugulosum</name>
    <dbReference type="NCBI Taxonomy" id="121627"/>
    <lineage>
        <taxon>Eukaryota</taxon>
        <taxon>Fungi</taxon>
        <taxon>Dikarya</taxon>
        <taxon>Ascomycota</taxon>
        <taxon>Pezizomycotina</taxon>
        <taxon>Eurotiomycetes</taxon>
        <taxon>Eurotiomycetidae</taxon>
        <taxon>Eurotiales</taxon>
        <taxon>Trichocomaceae</taxon>
        <taxon>Talaromyces</taxon>
        <taxon>Talaromyces sect. Islandici</taxon>
    </lineage>
</organism>